<dbReference type="Gene3D" id="1.10.268.10">
    <property type="entry name" value="Topoisomerase, domain 3"/>
    <property type="match status" value="1"/>
</dbReference>
<dbReference type="OrthoDB" id="9806486at2"/>
<protein>
    <submittedName>
        <fullName evidence="10">DNA topoisomerase</fullName>
    </submittedName>
</protein>
<keyword evidence="11" id="KW-1185">Reference proteome</keyword>
<dbReference type="Gene3D" id="3.30.1360.40">
    <property type="match status" value="1"/>
</dbReference>
<dbReference type="NCBIfam" id="NF007209">
    <property type="entry name" value="PRK09631.1"/>
    <property type="match status" value="1"/>
</dbReference>
<evidence type="ECO:0000256" key="4">
    <source>
        <dbReference type="ARBA" id="ARBA00023125"/>
    </source>
</evidence>
<dbReference type="NCBIfam" id="NF009397">
    <property type="entry name" value="PRK12758.1"/>
    <property type="match status" value="1"/>
</dbReference>
<dbReference type="PROSITE" id="PS52040">
    <property type="entry name" value="TOPO_IIA"/>
    <property type="match status" value="1"/>
</dbReference>
<dbReference type="RefSeq" id="WP_110131282.1">
    <property type="nucleotide sequence ID" value="NZ_QHJQ01000006.1"/>
</dbReference>
<dbReference type="GO" id="GO:0003677">
    <property type="term" value="F:DNA binding"/>
    <property type="evidence" value="ECO:0007669"/>
    <property type="project" value="UniProtKB-UniRule"/>
</dbReference>
<evidence type="ECO:0000259" key="9">
    <source>
        <dbReference type="PROSITE" id="PS52040"/>
    </source>
</evidence>
<sequence>MPRKKTSKKKDNLELEFDQPSTGSEDAPHQDSDPFDLSTDSGHIDDMFSEWFLDYASYVILERAVPHANDGLKPVQRRILHSMRELEDGRYNKVANVIGNTMKYHPHGDASIGDAMVQLGQKDLLIDMQGNWGNSFTGDSAAAPRYIEARLSKFALDVVFNPKTTNWLASYDGRNKEPETQPVKFPLLLAQGAEGIAVGLSCKILPHNFIELLDGCIAFLRKKKPEIVPDFPTGGIADVSEYNNGKRGGRVKVRARIEARKKNLLAITELPFGKTTTSLIDSILAANDKGKIKISRVEDNTAEHVEILVYLPSGSDAETAEQALYAFTDCEVSISTNICVIENEKPHFFSAQDLLYLATEKTRDLLKRELEIQLGELEEKWHFSSLEKIFIEKRIYRRIEEEETWEGVIQTVDTGLKPYKKLFNREITRDDILRLLEIKIKRISKYDSSKAEELIKALEDEIAETKKNLKYLTKYAIKWFTELKKKYGKGRERKTELASFKKVVAQEVVIANETLYVDRKEGFAGTGMKKDEAICKCSSLDDVIAISQDGTLKVSKVSEKAFFGKNILHIDIFNRSEPNALTYCMVYRDGKTGPTLAKHFTVGGVTRDKEYDLTKGKPGSRVFYVSCYETEGGEVDAVKVNLKPAPRLRKTEEEVHFKDLVVRGRGSGGNIVTKNAVRNVVRLPKAAREEAGA</sequence>
<evidence type="ECO:0000256" key="5">
    <source>
        <dbReference type="ARBA" id="ARBA00023235"/>
    </source>
</evidence>
<dbReference type="GO" id="GO:0005737">
    <property type="term" value="C:cytoplasm"/>
    <property type="evidence" value="ECO:0007669"/>
    <property type="project" value="TreeGrafter"/>
</dbReference>
<dbReference type="Pfam" id="PF00521">
    <property type="entry name" value="DNA_topoisoIV"/>
    <property type="match status" value="1"/>
</dbReference>
<dbReference type="InterPro" id="IPR013757">
    <property type="entry name" value="Topo_IIA_A_a_sf"/>
</dbReference>
<dbReference type="InterPro" id="IPR002205">
    <property type="entry name" value="Topo_IIA_dom_A"/>
</dbReference>
<dbReference type="Proteomes" id="UP000247099">
    <property type="component" value="Unassembled WGS sequence"/>
</dbReference>
<dbReference type="GO" id="GO:0003918">
    <property type="term" value="F:DNA topoisomerase type II (double strand cut, ATP-hydrolyzing) activity"/>
    <property type="evidence" value="ECO:0007669"/>
    <property type="project" value="UniProtKB-EC"/>
</dbReference>
<gene>
    <name evidence="10" type="ORF">DDZ13_09820</name>
</gene>
<evidence type="ECO:0000256" key="8">
    <source>
        <dbReference type="SAM" id="MobiDB-lite"/>
    </source>
</evidence>
<dbReference type="SMART" id="SM00434">
    <property type="entry name" value="TOP4c"/>
    <property type="match status" value="1"/>
</dbReference>
<evidence type="ECO:0000256" key="1">
    <source>
        <dbReference type="ARBA" id="ARBA00000185"/>
    </source>
</evidence>
<dbReference type="PANTHER" id="PTHR43493:SF5">
    <property type="entry name" value="DNA GYRASE SUBUNIT A, CHLOROPLASTIC_MITOCHONDRIAL"/>
    <property type="match status" value="1"/>
</dbReference>
<keyword evidence="5 6" id="KW-0413">Isomerase</keyword>
<evidence type="ECO:0000256" key="2">
    <source>
        <dbReference type="ARBA" id="ARBA00008263"/>
    </source>
</evidence>
<comment type="caution">
    <text evidence="10">The sequence shown here is derived from an EMBL/GenBank/DDBJ whole genome shotgun (WGS) entry which is preliminary data.</text>
</comment>
<evidence type="ECO:0000256" key="7">
    <source>
        <dbReference type="SAM" id="Coils"/>
    </source>
</evidence>
<feature type="region of interest" description="Disordered" evidence="8">
    <location>
        <begin position="1"/>
        <end position="38"/>
    </location>
</feature>
<comment type="catalytic activity">
    <reaction evidence="1 6">
        <text>ATP-dependent breakage, passage and rejoining of double-stranded DNA.</text>
        <dbReference type="EC" id="5.6.2.2"/>
    </reaction>
</comment>
<evidence type="ECO:0000256" key="3">
    <source>
        <dbReference type="ARBA" id="ARBA00023029"/>
    </source>
</evidence>
<dbReference type="SUPFAM" id="SSF56719">
    <property type="entry name" value="Type II DNA topoisomerase"/>
    <property type="match status" value="1"/>
</dbReference>
<dbReference type="AlphaFoldDB" id="A0A317ZI10"/>
<dbReference type="InterPro" id="IPR013758">
    <property type="entry name" value="Topo_IIA_A/C_ab"/>
</dbReference>
<feature type="active site" description="O-(5'-phospho-DNA)-tyrosine intermediate" evidence="6">
    <location>
        <position position="146"/>
    </location>
</feature>
<dbReference type="InterPro" id="IPR013760">
    <property type="entry name" value="Topo_IIA-like_dom_sf"/>
</dbReference>
<feature type="domain" description="Topo IIA-type catalytic" evidence="9">
    <location>
        <begin position="65"/>
        <end position="483"/>
    </location>
</feature>
<reference evidence="10 11" key="1">
    <citation type="submission" date="2018-05" db="EMBL/GenBank/DDBJ databases">
        <title>Coraliomargarita sinensis sp. nov., isolated from a marine solar saltern.</title>
        <authorList>
            <person name="Zhou L.Y."/>
        </authorList>
    </citation>
    <scope>NUCLEOTIDE SEQUENCE [LARGE SCALE GENOMIC DNA]</scope>
    <source>
        <strain evidence="10 11">WN38</strain>
    </source>
</reference>
<dbReference type="InParanoid" id="A0A317ZI10"/>
<dbReference type="PANTHER" id="PTHR43493">
    <property type="entry name" value="DNA GYRASE/TOPOISOMERASE SUBUNIT A"/>
    <property type="match status" value="1"/>
</dbReference>
<feature type="coiled-coil region" evidence="7">
    <location>
        <begin position="448"/>
        <end position="475"/>
    </location>
</feature>
<dbReference type="GO" id="GO:0009330">
    <property type="term" value="C:DNA topoisomerase type II (double strand cut, ATP-hydrolyzing) complex"/>
    <property type="evidence" value="ECO:0007669"/>
    <property type="project" value="TreeGrafter"/>
</dbReference>
<evidence type="ECO:0000313" key="11">
    <source>
        <dbReference type="Proteomes" id="UP000247099"/>
    </source>
</evidence>
<dbReference type="InterPro" id="IPR050220">
    <property type="entry name" value="Type_II_DNA_Topoisomerases"/>
</dbReference>
<dbReference type="EMBL" id="QHJQ01000006">
    <property type="protein sequence ID" value="PXA03927.1"/>
    <property type="molecule type" value="Genomic_DNA"/>
</dbReference>
<dbReference type="Gene3D" id="3.90.199.10">
    <property type="entry name" value="Topoisomerase II, domain 5"/>
    <property type="match status" value="1"/>
</dbReference>
<name>A0A317ZI10_9BACT</name>
<keyword evidence="7" id="KW-0175">Coiled coil</keyword>
<dbReference type="GO" id="GO:0005524">
    <property type="term" value="F:ATP binding"/>
    <property type="evidence" value="ECO:0007669"/>
    <property type="project" value="InterPro"/>
</dbReference>
<organism evidence="10 11">
    <name type="scientific">Coraliomargarita sinensis</name>
    <dbReference type="NCBI Taxonomy" id="2174842"/>
    <lineage>
        <taxon>Bacteria</taxon>
        <taxon>Pseudomonadati</taxon>
        <taxon>Verrucomicrobiota</taxon>
        <taxon>Opitutia</taxon>
        <taxon>Puniceicoccales</taxon>
        <taxon>Coraliomargaritaceae</taxon>
        <taxon>Coraliomargarita</taxon>
    </lineage>
</organism>
<evidence type="ECO:0000256" key="6">
    <source>
        <dbReference type="PROSITE-ProRule" id="PRU01384"/>
    </source>
</evidence>
<comment type="similarity">
    <text evidence="2">Belongs to the type II topoisomerase GyrA/ParC subunit family.</text>
</comment>
<keyword evidence="4 6" id="KW-0238">DNA-binding</keyword>
<proteinExistence type="inferred from homology"/>
<evidence type="ECO:0000313" key="10">
    <source>
        <dbReference type="EMBL" id="PXA03927.1"/>
    </source>
</evidence>
<accession>A0A317ZI10</accession>
<dbReference type="GO" id="GO:0006265">
    <property type="term" value="P:DNA topological change"/>
    <property type="evidence" value="ECO:0007669"/>
    <property type="project" value="UniProtKB-UniRule"/>
</dbReference>
<keyword evidence="3 6" id="KW-0799">Topoisomerase</keyword>